<dbReference type="EMBL" id="CAETWZ010000057">
    <property type="protein sequence ID" value="CAB4367921.1"/>
    <property type="molecule type" value="Genomic_DNA"/>
</dbReference>
<evidence type="ECO:0000313" key="6">
    <source>
        <dbReference type="EMBL" id="CAB5049972.1"/>
    </source>
</evidence>
<evidence type="ECO:0000259" key="1">
    <source>
        <dbReference type="Pfam" id="PF01643"/>
    </source>
</evidence>
<sequence length="255" mass="28694">MSFRDAALSFQMIEGPGTGRQFTARRRVRLGDATPNGRLRLDAVARYLQDVANDDTRDADWSDPHWWVVRRTVIDVHEFPTYLQEIDLTTWCGGVGSHWAERRTRISAVDGTVLVDAAALWVHVDEQSLQPSKVPADILDILSASAGGRDVNARLLLRDKLFDASTTHTEIWPLRFADFDAVGHMNNAAYWTIIEEFLADHRTVRAPLRAIVEHVVQVEQGHEPIRHISSGDENLELQLRVGATMHSAMWCGVNP</sequence>
<dbReference type="Gene3D" id="3.10.129.10">
    <property type="entry name" value="Hotdog Thioesterase"/>
    <property type="match status" value="1"/>
</dbReference>
<evidence type="ECO:0000313" key="5">
    <source>
        <dbReference type="EMBL" id="CAB4756740.1"/>
    </source>
</evidence>
<proteinExistence type="predicted"/>
<gene>
    <name evidence="4" type="ORF">UFOPK2334_01047</name>
    <name evidence="5" type="ORF">UFOPK2870_00376</name>
    <name evidence="3" type="ORF">UFOPK4179_00715</name>
    <name evidence="6" type="ORF">UFOPK4293_00875</name>
</gene>
<evidence type="ECO:0000313" key="3">
    <source>
        <dbReference type="EMBL" id="CAB4367921.1"/>
    </source>
</evidence>
<protein>
    <submittedName>
        <fullName evidence="4">Unannotated protein</fullName>
    </submittedName>
</protein>
<dbReference type="GO" id="GO:0006633">
    <property type="term" value="P:fatty acid biosynthetic process"/>
    <property type="evidence" value="ECO:0007669"/>
    <property type="project" value="InterPro"/>
</dbReference>
<dbReference type="InterPro" id="IPR029069">
    <property type="entry name" value="HotDog_dom_sf"/>
</dbReference>
<dbReference type="InterPro" id="IPR049427">
    <property type="entry name" value="Acyl-ACP_TE_C"/>
</dbReference>
<evidence type="ECO:0000313" key="4">
    <source>
        <dbReference type="EMBL" id="CAB4679162.1"/>
    </source>
</evidence>
<dbReference type="AlphaFoldDB" id="A0A6J6MZ50"/>
<dbReference type="GO" id="GO:0016790">
    <property type="term" value="F:thiolester hydrolase activity"/>
    <property type="evidence" value="ECO:0007669"/>
    <property type="project" value="InterPro"/>
</dbReference>
<dbReference type="EMBL" id="CAFBQH010000047">
    <property type="protein sequence ID" value="CAB5049972.1"/>
    <property type="molecule type" value="Genomic_DNA"/>
</dbReference>
<name>A0A6J6MZ50_9ZZZZ</name>
<feature type="domain" description="Acyl-ACP thioesterase-like C-terminal" evidence="2">
    <location>
        <begin position="172"/>
        <end position="223"/>
    </location>
</feature>
<dbReference type="Pfam" id="PF20791">
    <property type="entry name" value="Acyl-ACP_TE_C"/>
    <property type="match status" value="1"/>
</dbReference>
<feature type="domain" description="Acyl-ACP thioesterase N-terminal hotdog" evidence="1">
    <location>
        <begin position="21"/>
        <end position="141"/>
    </location>
</feature>
<reference evidence="4" key="1">
    <citation type="submission" date="2020-05" db="EMBL/GenBank/DDBJ databases">
        <authorList>
            <person name="Chiriac C."/>
            <person name="Salcher M."/>
            <person name="Ghai R."/>
            <person name="Kavagutti S V."/>
        </authorList>
    </citation>
    <scope>NUCLEOTIDE SEQUENCE</scope>
</reference>
<dbReference type="EMBL" id="CAEZXA010000094">
    <property type="protein sequence ID" value="CAB4679162.1"/>
    <property type="molecule type" value="Genomic_DNA"/>
</dbReference>
<dbReference type="EMBL" id="CAEZZL010000017">
    <property type="protein sequence ID" value="CAB4756740.1"/>
    <property type="molecule type" value="Genomic_DNA"/>
</dbReference>
<dbReference type="SUPFAM" id="SSF54637">
    <property type="entry name" value="Thioesterase/thiol ester dehydrase-isomerase"/>
    <property type="match status" value="2"/>
</dbReference>
<dbReference type="CDD" id="cd00586">
    <property type="entry name" value="4HBT"/>
    <property type="match status" value="1"/>
</dbReference>
<accession>A0A6J6MZ50</accession>
<organism evidence="4">
    <name type="scientific">freshwater metagenome</name>
    <dbReference type="NCBI Taxonomy" id="449393"/>
    <lineage>
        <taxon>unclassified sequences</taxon>
        <taxon>metagenomes</taxon>
        <taxon>ecological metagenomes</taxon>
    </lineage>
</organism>
<dbReference type="Pfam" id="PF01643">
    <property type="entry name" value="Acyl-ACP_TE"/>
    <property type="match status" value="1"/>
</dbReference>
<dbReference type="InterPro" id="IPR002864">
    <property type="entry name" value="Acyl-ACP_thioesterase_NHD"/>
</dbReference>
<evidence type="ECO:0000259" key="2">
    <source>
        <dbReference type="Pfam" id="PF20791"/>
    </source>
</evidence>